<organism evidence="4 5">
    <name type="scientific">Streptomyces sedi</name>
    <dbReference type="NCBI Taxonomy" id="555059"/>
    <lineage>
        <taxon>Bacteria</taxon>
        <taxon>Bacillati</taxon>
        <taxon>Actinomycetota</taxon>
        <taxon>Actinomycetes</taxon>
        <taxon>Kitasatosporales</taxon>
        <taxon>Streptomycetaceae</taxon>
        <taxon>Streptomyces</taxon>
    </lineage>
</organism>
<sequence>MGRASAPRGVTVSVAGAHGADVARARDLTRAFCGGLGPARDPEDALLLVVSELVTNALRHGGGSYVLRLTATPETVVVEVDDGESRPPRPREPDTLRGGGFGWHLVTSLATGGVSVLPRGGGKTVRAAFLREAEAPRAA</sequence>
<keyword evidence="4" id="KW-0547">Nucleotide-binding</keyword>
<feature type="compositionally biased region" description="Basic and acidic residues" evidence="2">
    <location>
        <begin position="83"/>
        <end position="95"/>
    </location>
</feature>
<comment type="caution">
    <text evidence="4">The sequence shown here is derived from an EMBL/GenBank/DDBJ whole genome shotgun (WGS) entry which is preliminary data.</text>
</comment>
<dbReference type="CDD" id="cd16936">
    <property type="entry name" value="HATPase_RsbW-like"/>
    <property type="match status" value="1"/>
</dbReference>
<evidence type="ECO:0000259" key="3">
    <source>
        <dbReference type="Pfam" id="PF13581"/>
    </source>
</evidence>
<keyword evidence="4" id="KW-0067">ATP-binding</keyword>
<dbReference type="PANTHER" id="PTHR35526">
    <property type="entry name" value="ANTI-SIGMA-F FACTOR RSBW-RELATED"/>
    <property type="match status" value="1"/>
</dbReference>
<evidence type="ECO:0000313" key="4">
    <source>
        <dbReference type="EMBL" id="TNM26381.1"/>
    </source>
</evidence>
<dbReference type="Pfam" id="PF13581">
    <property type="entry name" value="HATPase_c_2"/>
    <property type="match status" value="1"/>
</dbReference>
<keyword evidence="1" id="KW-0808">Transferase</keyword>
<feature type="domain" description="Histidine kinase/HSP90-like ATPase" evidence="3">
    <location>
        <begin position="20"/>
        <end position="127"/>
    </location>
</feature>
<protein>
    <submittedName>
        <fullName evidence="4">ATP-binding protein</fullName>
    </submittedName>
</protein>
<name>A0A5C4US06_9ACTN</name>
<gene>
    <name evidence="4" type="ORF">FH715_24250</name>
</gene>
<dbReference type="AlphaFoldDB" id="A0A5C4US06"/>
<dbReference type="SUPFAM" id="SSF55874">
    <property type="entry name" value="ATPase domain of HSP90 chaperone/DNA topoisomerase II/histidine kinase"/>
    <property type="match status" value="1"/>
</dbReference>
<evidence type="ECO:0000313" key="5">
    <source>
        <dbReference type="Proteomes" id="UP000311713"/>
    </source>
</evidence>
<dbReference type="InterPro" id="IPR003594">
    <property type="entry name" value="HATPase_dom"/>
</dbReference>
<dbReference type="GO" id="GO:0005524">
    <property type="term" value="F:ATP binding"/>
    <property type="evidence" value="ECO:0007669"/>
    <property type="project" value="UniProtKB-KW"/>
</dbReference>
<dbReference type="EMBL" id="VDGT01000023">
    <property type="protein sequence ID" value="TNM26381.1"/>
    <property type="molecule type" value="Genomic_DNA"/>
</dbReference>
<evidence type="ECO:0000256" key="2">
    <source>
        <dbReference type="SAM" id="MobiDB-lite"/>
    </source>
</evidence>
<dbReference type="PANTHER" id="PTHR35526:SF3">
    <property type="entry name" value="ANTI-SIGMA-F FACTOR RSBW"/>
    <property type="match status" value="1"/>
</dbReference>
<keyword evidence="1" id="KW-0723">Serine/threonine-protein kinase</keyword>
<keyword evidence="1" id="KW-0418">Kinase</keyword>
<feature type="region of interest" description="Disordered" evidence="2">
    <location>
        <begin position="79"/>
        <end position="99"/>
    </location>
</feature>
<evidence type="ECO:0000256" key="1">
    <source>
        <dbReference type="ARBA" id="ARBA00022527"/>
    </source>
</evidence>
<reference evidence="4 5" key="1">
    <citation type="submission" date="2019-06" db="EMBL/GenBank/DDBJ databases">
        <title>Draft genome of Streptomyces sedi sp. JCM16909.</title>
        <authorList>
            <person name="Klykleung N."/>
            <person name="Tanasupawat S."/>
            <person name="Kudo T."/>
            <person name="Yuki M."/>
            <person name="Ohkuma M."/>
        </authorList>
    </citation>
    <scope>NUCLEOTIDE SEQUENCE [LARGE SCALE GENOMIC DNA]</scope>
    <source>
        <strain evidence="4 5">JCM 16909</strain>
    </source>
</reference>
<dbReference type="InterPro" id="IPR036890">
    <property type="entry name" value="HATPase_C_sf"/>
</dbReference>
<dbReference type="Gene3D" id="3.30.565.10">
    <property type="entry name" value="Histidine kinase-like ATPase, C-terminal domain"/>
    <property type="match status" value="1"/>
</dbReference>
<dbReference type="GO" id="GO:0004674">
    <property type="term" value="F:protein serine/threonine kinase activity"/>
    <property type="evidence" value="ECO:0007669"/>
    <property type="project" value="UniProtKB-KW"/>
</dbReference>
<dbReference type="OrthoDB" id="5184679at2"/>
<keyword evidence="5" id="KW-1185">Reference proteome</keyword>
<proteinExistence type="predicted"/>
<dbReference type="InterPro" id="IPR050267">
    <property type="entry name" value="Anti-sigma-factor_SerPK"/>
</dbReference>
<accession>A0A5C4US06</accession>
<dbReference type="Proteomes" id="UP000311713">
    <property type="component" value="Unassembled WGS sequence"/>
</dbReference>